<feature type="region of interest" description="Disordered" evidence="1">
    <location>
        <begin position="1"/>
        <end position="108"/>
    </location>
</feature>
<sequence>MDGEEFPPPPPELLADNDAFVDEDEGEAFDFDSGDDIPEADHPPPEAPSPSCVGDGRDRGEASRALPDPDLPEPPIASNTAPALGRHYNHQQTPCSRWGHGRRGGFCC</sequence>
<accession>A0A4Z2BVI6</accession>
<gene>
    <name evidence="2" type="ORF">fugu_016689</name>
</gene>
<organism evidence="2 3">
    <name type="scientific">Takifugu bimaculatus</name>
    <dbReference type="NCBI Taxonomy" id="433685"/>
    <lineage>
        <taxon>Eukaryota</taxon>
        <taxon>Metazoa</taxon>
        <taxon>Chordata</taxon>
        <taxon>Craniata</taxon>
        <taxon>Vertebrata</taxon>
        <taxon>Euteleostomi</taxon>
        <taxon>Actinopterygii</taxon>
        <taxon>Neopterygii</taxon>
        <taxon>Teleostei</taxon>
        <taxon>Neoteleostei</taxon>
        <taxon>Acanthomorphata</taxon>
        <taxon>Eupercaria</taxon>
        <taxon>Tetraodontiformes</taxon>
        <taxon>Tetradontoidea</taxon>
        <taxon>Tetraodontidae</taxon>
        <taxon>Takifugu</taxon>
    </lineage>
</organism>
<feature type="compositionally biased region" description="Pro residues" evidence="1">
    <location>
        <begin position="1"/>
        <end position="12"/>
    </location>
</feature>
<name>A0A4Z2BVI6_9TELE</name>
<evidence type="ECO:0000313" key="2">
    <source>
        <dbReference type="EMBL" id="TNM95606.1"/>
    </source>
</evidence>
<keyword evidence="3" id="KW-1185">Reference proteome</keyword>
<evidence type="ECO:0000313" key="3">
    <source>
        <dbReference type="Proteomes" id="UP000516260"/>
    </source>
</evidence>
<comment type="caution">
    <text evidence="2">The sequence shown here is derived from an EMBL/GenBank/DDBJ whole genome shotgun (WGS) entry which is preliminary data.</text>
</comment>
<dbReference type="Proteomes" id="UP000516260">
    <property type="component" value="Chromosome 18"/>
</dbReference>
<reference evidence="2 3" key="1">
    <citation type="submission" date="2019-04" db="EMBL/GenBank/DDBJ databases">
        <title>The sequence and de novo assembly of Takifugu bimaculatus genome using PacBio and Hi-C technologies.</title>
        <authorList>
            <person name="Xu P."/>
            <person name="Liu B."/>
            <person name="Zhou Z."/>
        </authorList>
    </citation>
    <scope>NUCLEOTIDE SEQUENCE [LARGE SCALE GENOMIC DNA]</scope>
    <source>
        <strain evidence="2">TB-2018</strain>
        <tissue evidence="2">Muscle</tissue>
    </source>
</reference>
<feature type="compositionally biased region" description="Acidic residues" evidence="1">
    <location>
        <begin position="19"/>
        <end position="38"/>
    </location>
</feature>
<dbReference type="AlphaFoldDB" id="A0A4Z2BVI6"/>
<dbReference type="EMBL" id="SWLE01000010">
    <property type="protein sequence ID" value="TNM95606.1"/>
    <property type="molecule type" value="Genomic_DNA"/>
</dbReference>
<feature type="compositionally biased region" description="Basic residues" evidence="1">
    <location>
        <begin position="99"/>
        <end position="108"/>
    </location>
</feature>
<evidence type="ECO:0000256" key="1">
    <source>
        <dbReference type="SAM" id="MobiDB-lite"/>
    </source>
</evidence>
<proteinExistence type="predicted"/>
<protein>
    <submittedName>
        <fullName evidence="2">Uncharacterized protein</fullName>
    </submittedName>
</protein>